<feature type="transmembrane region" description="Helical" evidence="5">
    <location>
        <begin position="329"/>
        <end position="349"/>
    </location>
</feature>
<name>A0ABQ9EK31_TEGGR</name>
<keyword evidence="4 5" id="KW-0472">Membrane</keyword>
<dbReference type="Pfam" id="PF00083">
    <property type="entry name" value="Sugar_tr"/>
    <property type="match status" value="1"/>
</dbReference>
<dbReference type="EMBL" id="JARBDR010000903">
    <property type="protein sequence ID" value="KAJ8304741.1"/>
    <property type="molecule type" value="Genomic_DNA"/>
</dbReference>
<gene>
    <name evidence="6" type="ORF">KUTeg_018324</name>
</gene>
<feature type="transmembrane region" description="Helical" evidence="5">
    <location>
        <begin position="141"/>
        <end position="160"/>
    </location>
</feature>
<comment type="caution">
    <text evidence="6">The sequence shown here is derived from an EMBL/GenBank/DDBJ whole genome shotgun (WGS) entry which is preliminary data.</text>
</comment>
<evidence type="ECO:0000313" key="7">
    <source>
        <dbReference type="Proteomes" id="UP001217089"/>
    </source>
</evidence>
<sequence>MIITMVTLSEYLEDVINECGGFGRFQLMMSIIILGGKLPITWTIYAMTFAGATPNWWCSQNNISRQHTNNTKQFKTCMADNETKCNSFHFDSSMHTIVNQYELVCDKDWIVACATTVQMTGLLVACLSMGHLSDFIGRKPVLFFSFFLCCSMNLVAYFSVSWQMFVVVRFFLGFAVGNYLTVFFPLLTEFMSNDKRPYIAGLPSWTIPASMFGIVAYLLPNWANIHMLTSIVTLPFLFIPESFRWLVSNKRYSSAEEIIKKMAKINGKPLPDLTKISEMSIEKAQKTYTLLDIVRYNYLLRNTILHSFMLTCSYVYYAIGFGVKNLSGSLYLNIFLVSAVEIPGDLFAIFTSNRQHWKEMVGQYFLSVVWFKFFGCWKFADGSKSN</sequence>
<feature type="transmembrane region" description="Helical" evidence="5">
    <location>
        <begin position="109"/>
        <end position="129"/>
    </location>
</feature>
<keyword evidence="3 5" id="KW-1133">Transmembrane helix</keyword>
<protein>
    <submittedName>
        <fullName evidence="6">Uncharacterized protein</fullName>
    </submittedName>
</protein>
<feature type="non-terminal residue" evidence="6">
    <location>
        <position position="386"/>
    </location>
</feature>
<evidence type="ECO:0000256" key="4">
    <source>
        <dbReference type="ARBA" id="ARBA00023136"/>
    </source>
</evidence>
<feature type="transmembrane region" description="Helical" evidence="5">
    <location>
        <begin position="304"/>
        <end position="323"/>
    </location>
</feature>
<evidence type="ECO:0000256" key="1">
    <source>
        <dbReference type="ARBA" id="ARBA00004141"/>
    </source>
</evidence>
<evidence type="ECO:0000256" key="5">
    <source>
        <dbReference type="SAM" id="Phobius"/>
    </source>
</evidence>
<feature type="transmembrane region" description="Helical" evidence="5">
    <location>
        <begin position="166"/>
        <end position="187"/>
    </location>
</feature>
<dbReference type="SUPFAM" id="SSF103473">
    <property type="entry name" value="MFS general substrate transporter"/>
    <property type="match status" value="1"/>
</dbReference>
<keyword evidence="7" id="KW-1185">Reference proteome</keyword>
<dbReference type="InterPro" id="IPR036259">
    <property type="entry name" value="MFS_trans_sf"/>
</dbReference>
<evidence type="ECO:0000256" key="2">
    <source>
        <dbReference type="ARBA" id="ARBA00022692"/>
    </source>
</evidence>
<dbReference type="Proteomes" id="UP001217089">
    <property type="component" value="Unassembled WGS sequence"/>
</dbReference>
<proteinExistence type="predicted"/>
<accession>A0ABQ9EK31</accession>
<evidence type="ECO:0000313" key="6">
    <source>
        <dbReference type="EMBL" id="KAJ8304741.1"/>
    </source>
</evidence>
<dbReference type="Gene3D" id="1.20.1250.20">
    <property type="entry name" value="MFS general substrate transporter like domains"/>
    <property type="match status" value="1"/>
</dbReference>
<keyword evidence="2 5" id="KW-0812">Transmembrane</keyword>
<evidence type="ECO:0000256" key="3">
    <source>
        <dbReference type="ARBA" id="ARBA00022989"/>
    </source>
</evidence>
<comment type="subcellular location">
    <subcellularLocation>
        <location evidence="1">Membrane</location>
        <topology evidence="1">Multi-pass membrane protein</topology>
    </subcellularLocation>
</comment>
<organism evidence="6 7">
    <name type="scientific">Tegillarca granosa</name>
    <name type="common">Malaysian cockle</name>
    <name type="synonym">Anadara granosa</name>
    <dbReference type="NCBI Taxonomy" id="220873"/>
    <lineage>
        <taxon>Eukaryota</taxon>
        <taxon>Metazoa</taxon>
        <taxon>Spiralia</taxon>
        <taxon>Lophotrochozoa</taxon>
        <taxon>Mollusca</taxon>
        <taxon>Bivalvia</taxon>
        <taxon>Autobranchia</taxon>
        <taxon>Pteriomorphia</taxon>
        <taxon>Arcoida</taxon>
        <taxon>Arcoidea</taxon>
        <taxon>Arcidae</taxon>
        <taxon>Tegillarca</taxon>
    </lineage>
</organism>
<dbReference type="InterPro" id="IPR005828">
    <property type="entry name" value="MFS_sugar_transport-like"/>
</dbReference>
<feature type="transmembrane region" description="Helical" evidence="5">
    <location>
        <begin position="199"/>
        <end position="219"/>
    </location>
</feature>
<dbReference type="PANTHER" id="PTHR24064">
    <property type="entry name" value="SOLUTE CARRIER FAMILY 22 MEMBER"/>
    <property type="match status" value="1"/>
</dbReference>
<reference evidence="6 7" key="1">
    <citation type="submission" date="2022-12" db="EMBL/GenBank/DDBJ databases">
        <title>Chromosome-level genome of Tegillarca granosa.</title>
        <authorList>
            <person name="Kim J."/>
        </authorList>
    </citation>
    <scope>NUCLEOTIDE SEQUENCE [LARGE SCALE GENOMIC DNA]</scope>
    <source>
        <strain evidence="6">Teg-2019</strain>
        <tissue evidence="6">Adductor muscle</tissue>
    </source>
</reference>